<dbReference type="PANTHER" id="PTHR46408:SF8">
    <property type="entry name" value="BASIC LEUCINE ZIPPER 9"/>
    <property type="match status" value="1"/>
</dbReference>
<evidence type="ECO:0000256" key="2">
    <source>
        <dbReference type="ARBA" id="ARBA00023125"/>
    </source>
</evidence>
<gene>
    <name evidence="6" type="ORF">AMTR_s00025p00186880</name>
</gene>
<organism evidence="6 7">
    <name type="scientific">Amborella trichopoda</name>
    <dbReference type="NCBI Taxonomy" id="13333"/>
    <lineage>
        <taxon>Eukaryota</taxon>
        <taxon>Viridiplantae</taxon>
        <taxon>Streptophyta</taxon>
        <taxon>Embryophyta</taxon>
        <taxon>Tracheophyta</taxon>
        <taxon>Spermatophyta</taxon>
        <taxon>Magnoliopsida</taxon>
        <taxon>Amborellales</taxon>
        <taxon>Amborellaceae</taxon>
        <taxon>Amborella</taxon>
    </lineage>
</organism>
<evidence type="ECO:0000256" key="5">
    <source>
        <dbReference type="SAM" id="Coils"/>
    </source>
</evidence>
<proteinExistence type="predicted"/>
<dbReference type="EMBL" id="KI392614">
    <property type="protein sequence ID" value="ERN12513.1"/>
    <property type="molecule type" value="Genomic_DNA"/>
</dbReference>
<dbReference type="eggNOG" id="ENOG502QV87">
    <property type="taxonomic scope" value="Eukaryota"/>
</dbReference>
<dbReference type="Proteomes" id="UP000017836">
    <property type="component" value="Unassembled WGS sequence"/>
</dbReference>
<evidence type="ECO:0000256" key="4">
    <source>
        <dbReference type="ARBA" id="ARBA00023242"/>
    </source>
</evidence>
<evidence type="ECO:0000313" key="7">
    <source>
        <dbReference type="Proteomes" id="UP000017836"/>
    </source>
</evidence>
<dbReference type="Gramene" id="ERN12513">
    <property type="protein sequence ID" value="ERN12513"/>
    <property type="gene ID" value="AMTR_s00025p00186880"/>
</dbReference>
<name>W1PWH2_AMBTC</name>
<feature type="coiled-coil region" evidence="5">
    <location>
        <begin position="26"/>
        <end position="53"/>
    </location>
</feature>
<keyword evidence="1" id="KW-0805">Transcription regulation</keyword>
<keyword evidence="7" id="KW-1185">Reference proteome</keyword>
<evidence type="ECO:0000256" key="3">
    <source>
        <dbReference type="ARBA" id="ARBA00023163"/>
    </source>
</evidence>
<sequence length="155" mass="17189">MLPQVDQLKIENADLFKQFTDINHQYSNAATNNRILKSEVEALRAKVKMARDMVERGTSPSAMDFQASNTNYHMPCIDNNPLYNAGLMGVRQEAITSTTANNSNNVDDVCKINGAVERRVSVEQMVHKRMCGGTPSLLSMTLPWHLNGISAPKHG</sequence>
<keyword evidence="2" id="KW-0238">DNA-binding</keyword>
<accession>W1PWH2</accession>
<dbReference type="PANTHER" id="PTHR46408">
    <property type="entry name" value="BASIC LEUCINE ZIPPER 63"/>
    <property type="match status" value="1"/>
</dbReference>
<reference evidence="7" key="1">
    <citation type="journal article" date="2013" name="Science">
        <title>The Amborella genome and the evolution of flowering plants.</title>
        <authorList>
            <consortium name="Amborella Genome Project"/>
        </authorList>
    </citation>
    <scope>NUCLEOTIDE SEQUENCE [LARGE SCALE GENOMIC DNA]</scope>
</reference>
<keyword evidence="4" id="KW-0539">Nucleus</keyword>
<evidence type="ECO:0000313" key="6">
    <source>
        <dbReference type="EMBL" id="ERN12513.1"/>
    </source>
</evidence>
<keyword evidence="5" id="KW-0175">Coiled coil</keyword>
<evidence type="ECO:0008006" key="8">
    <source>
        <dbReference type="Google" id="ProtNLM"/>
    </source>
</evidence>
<dbReference type="GO" id="GO:0003677">
    <property type="term" value="F:DNA binding"/>
    <property type="evidence" value="ECO:0007669"/>
    <property type="project" value="UniProtKB-KW"/>
</dbReference>
<evidence type="ECO:0000256" key="1">
    <source>
        <dbReference type="ARBA" id="ARBA00023015"/>
    </source>
</evidence>
<dbReference type="HOGENOM" id="CLU_1697880_0_0_1"/>
<keyword evidence="3" id="KW-0804">Transcription</keyword>
<dbReference type="AlphaFoldDB" id="W1PWH2"/>
<protein>
    <recommendedName>
        <fullName evidence="8">Basic leucine-zipper C-terminal domain-containing protein</fullName>
    </recommendedName>
</protein>